<dbReference type="InterPro" id="IPR016159">
    <property type="entry name" value="Cullin_repeat-like_dom_sf"/>
</dbReference>
<dbReference type="InterPro" id="IPR032403">
    <property type="entry name" value="Exo84_C"/>
</dbReference>
<dbReference type="PANTHER" id="PTHR21426">
    <property type="entry name" value="EXOCYST COMPLEX COMPONENT 8"/>
    <property type="match status" value="1"/>
</dbReference>
<reference evidence="12" key="1">
    <citation type="submission" date="2025-08" db="UniProtKB">
        <authorList>
            <consortium name="RefSeq"/>
        </authorList>
    </citation>
    <scope>IDENTIFICATION</scope>
</reference>
<dbReference type="InterPro" id="IPR011993">
    <property type="entry name" value="PH-like_dom_sf"/>
</dbReference>
<keyword evidence="6" id="KW-0813">Transport</keyword>
<evidence type="ECO:0000256" key="9">
    <source>
        <dbReference type="SAM" id="MobiDB-lite"/>
    </source>
</evidence>
<dbReference type="SMART" id="SM00233">
    <property type="entry name" value="PH"/>
    <property type="match status" value="1"/>
</dbReference>
<dbReference type="InterPro" id="IPR033961">
    <property type="entry name" value="Exo84"/>
</dbReference>
<dbReference type="GeneID" id="106806865"/>
<comment type="similarity">
    <text evidence="4">Belongs to the EXO84 family.</text>
</comment>
<dbReference type="Gene3D" id="1.20.58.1210">
    <property type="entry name" value="Exo84p, N-terminal helical domain"/>
    <property type="match status" value="1"/>
</dbReference>
<name>A0ABM1DX15_PRICU</name>
<evidence type="ECO:0000259" key="10">
    <source>
        <dbReference type="SMART" id="SM00233"/>
    </source>
</evidence>
<evidence type="ECO:0000256" key="2">
    <source>
        <dbReference type="ARBA" id="ARBA00004556"/>
    </source>
</evidence>
<evidence type="ECO:0000313" key="11">
    <source>
        <dbReference type="Proteomes" id="UP000695022"/>
    </source>
</evidence>
<comment type="function">
    <text evidence="1">Component of the exocyst complex involved in the docking of exocytic vesicles with fusion sites on the plasma membrane.</text>
</comment>
<feature type="region of interest" description="Disordered" evidence="9">
    <location>
        <begin position="100"/>
        <end position="124"/>
    </location>
</feature>
<dbReference type="Pfam" id="PF16528">
    <property type="entry name" value="Exo84_C"/>
    <property type="match status" value="1"/>
</dbReference>
<dbReference type="InterPro" id="IPR042560">
    <property type="entry name" value="Exo84_C_2"/>
</dbReference>
<dbReference type="SUPFAM" id="SSF50729">
    <property type="entry name" value="PH domain-like"/>
    <property type="match status" value="1"/>
</dbReference>
<keyword evidence="11" id="KW-1185">Reference proteome</keyword>
<evidence type="ECO:0000256" key="4">
    <source>
        <dbReference type="ARBA" id="ARBA00007210"/>
    </source>
</evidence>
<dbReference type="Gene3D" id="1.20.58.1220">
    <property type="entry name" value="Exo84p, C-terminal helical domain"/>
    <property type="match status" value="1"/>
</dbReference>
<dbReference type="Pfam" id="PF08700">
    <property type="entry name" value="VPS51_Exo84_N"/>
    <property type="match status" value="1"/>
</dbReference>
<dbReference type="RefSeq" id="XP_014664486.1">
    <property type="nucleotide sequence ID" value="XM_014809000.1"/>
</dbReference>
<dbReference type="Gene3D" id="2.30.29.30">
    <property type="entry name" value="Pleckstrin-homology domain (PH domain)/Phosphotyrosine-binding domain (PTB)"/>
    <property type="match status" value="1"/>
</dbReference>
<dbReference type="SUPFAM" id="SSF74788">
    <property type="entry name" value="Cullin repeat-like"/>
    <property type="match status" value="1"/>
</dbReference>
<proteinExistence type="inferred from homology"/>
<evidence type="ECO:0000256" key="7">
    <source>
        <dbReference type="ARBA" id="ARBA00022483"/>
    </source>
</evidence>
<dbReference type="InterPro" id="IPR042561">
    <property type="entry name" value="Exo84_C_1"/>
</dbReference>
<dbReference type="Proteomes" id="UP000695022">
    <property type="component" value="Unplaced"/>
</dbReference>
<evidence type="ECO:0000313" key="12">
    <source>
        <dbReference type="RefSeq" id="XP_014664486.1"/>
    </source>
</evidence>
<organism evidence="11 12">
    <name type="scientific">Priapulus caudatus</name>
    <name type="common">Priapulid worm</name>
    <dbReference type="NCBI Taxonomy" id="37621"/>
    <lineage>
        <taxon>Eukaryota</taxon>
        <taxon>Metazoa</taxon>
        <taxon>Ecdysozoa</taxon>
        <taxon>Scalidophora</taxon>
        <taxon>Priapulida</taxon>
        <taxon>Priapulimorpha</taxon>
        <taxon>Priapulimorphida</taxon>
        <taxon>Priapulidae</taxon>
        <taxon>Priapulus</taxon>
    </lineage>
</organism>
<evidence type="ECO:0000256" key="6">
    <source>
        <dbReference type="ARBA" id="ARBA00022448"/>
    </source>
</evidence>
<feature type="domain" description="PH" evidence="10">
    <location>
        <begin position="147"/>
        <end position="251"/>
    </location>
</feature>
<gene>
    <name evidence="12" type="primary">LOC106806865</name>
</gene>
<comment type="subcellular location">
    <subcellularLocation>
        <location evidence="3">Cell projection</location>
        <location evidence="3">Growth cone</location>
    </subcellularLocation>
    <subcellularLocation>
        <location evidence="2">Cytoplasm</location>
        <location evidence="2">Perinuclear region</location>
    </subcellularLocation>
</comment>
<dbReference type="PANTHER" id="PTHR21426:SF12">
    <property type="entry name" value="EXOCYST COMPLEX COMPONENT 8"/>
    <property type="match status" value="1"/>
</dbReference>
<evidence type="ECO:0000256" key="3">
    <source>
        <dbReference type="ARBA" id="ARBA00004624"/>
    </source>
</evidence>
<keyword evidence="8" id="KW-0653">Protein transport</keyword>
<dbReference type="InterPro" id="IPR001849">
    <property type="entry name" value="PH_domain"/>
</dbReference>
<accession>A0ABM1DX15</accession>
<evidence type="ECO:0000256" key="1">
    <source>
        <dbReference type="ARBA" id="ARBA00002660"/>
    </source>
</evidence>
<evidence type="ECO:0000256" key="5">
    <source>
        <dbReference type="ARBA" id="ARBA00017509"/>
    </source>
</evidence>
<dbReference type="CDD" id="cd01226">
    <property type="entry name" value="PH_RalBD_exo84"/>
    <property type="match status" value="1"/>
</dbReference>
<protein>
    <recommendedName>
        <fullName evidence="5">Exocyst complex component 8</fullName>
    </recommendedName>
</protein>
<keyword evidence="7" id="KW-0268">Exocytosis</keyword>
<evidence type="ECO:0000256" key="8">
    <source>
        <dbReference type="ARBA" id="ARBA00022927"/>
    </source>
</evidence>
<sequence>MAGNLESVLSSSGFQPEKYVKEIAQGGDTAEDLFHAKKQVQIIADETSKSLKNNVYRNYTQFIDTAREISYLEQEMYQLSHQLTEQKTLISTLSEMSITSEKVESKKDEAEESKEEQEHKTPQHGLMRILEKVEGCSSITEVPGRTLVHEGDLVELDTDSLAPLQRVHAFLLNDCLMIANWMTTRRGPLRYKFQSLYVLDESLAVVNVRDVGSAKNAFKILKFPNAHLYQCDSPKAKKTWYDKLEETKKAKLHKATAQKKELTPEAASPFMEKPPINPFGDEEDEISQPVDEAPDLLESDWLKEVPDDLDVCIAQRDFDGAVDLIDKTNEHLEKCPRTPALKEYRLKLDVRLKQLGEVLIQELRVSAGTKLQGGPRAARRAVRHLIRLGKSAQASNLFLKQRSSILRHSMQGMKFDQGAAVAFIKRLCNIFFNNVQSTITDFTKAFARSTGCYSALTVWCISEFDYFMVTFNKETFTGENTMSAMAECIDVTHKHCVELQDQGVDLTYGFYSLITDHENGVLLRSKEKLMEANKRSAVEDTWKPMDLQDKPSLDKFLTEMSNIGVASIHAFVYDDVCISLTKNTVQFSKSYLVYMDDVLKMYQRMNHAAVVRCLTDLLKAQLLYIEASLKSEKYAKEHKFILKNAHFLLETVLTLAERRFEQSVGHPCDKLAHMHREMSRLKGVAKHTTVAYV</sequence>